<dbReference type="Proteomes" id="UP001165060">
    <property type="component" value="Unassembled WGS sequence"/>
</dbReference>
<evidence type="ECO:0000313" key="3">
    <source>
        <dbReference type="Proteomes" id="UP001165060"/>
    </source>
</evidence>
<accession>A0ABQ6MPJ9</accession>
<gene>
    <name evidence="2" type="ORF">TeGR_g3352</name>
</gene>
<feature type="transmembrane region" description="Helical" evidence="1">
    <location>
        <begin position="84"/>
        <end position="102"/>
    </location>
</feature>
<keyword evidence="1" id="KW-0472">Membrane</keyword>
<proteinExistence type="predicted"/>
<feature type="transmembrane region" description="Helical" evidence="1">
    <location>
        <begin position="50"/>
        <end position="72"/>
    </location>
</feature>
<feature type="transmembrane region" description="Helical" evidence="1">
    <location>
        <begin position="236"/>
        <end position="261"/>
    </location>
</feature>
<sequence>MHFFFLQYAISGDHEWRMRGQSLIPICGVGMLFFFFSAPRNCPKHKWREVLAIATFFLWLSLLEGCVAYGHFVTNPSGDAVTGAGWISMMVWFNPVCCYFFGRMRRRVALLSDIELSIYLVDNLLTVGFPSLAPMVYLFMDMAKCMNEVETGQDYYDECSAVLVPQFSISFFFFFLMICNVIIAPLTSNELTASKILSLRLGWRMGIEALLVVTAAYCNVYLFANMEDGRRSHQMMVFAMTAGLCLCGATFMEMAGIVGWWGKGRSGSAVKLNNNKGSSGSLKRGSTNGILEHPLEAF</sequence>
<evidence type="ECO:0000313" key="2">
    <source>
        <dbReference type="EMBL" id="GMI29577.1"/>
    </source>
</evidence>
<organism evidence="2 3">
    <name type="scientific">Tetraparma gracilis</name>
    <dbReference type="NCBI Taxonomy" id="2962635"/>
    <lineage>
        <taxon>Eukaryota</taxon>
        <taxon>Sar</taxon>
        <taxon>Stramenopiles</taxon>
        <taxon>Ochrophyta</taxon>
        <taxon>Bolidophyceae</taxon>
        <taxon>Parmales</taxon>
        <taxon>Triparmaceae</taxon>
        <taxon>Tetraparma</taxon>
    </lineage>
</organism>
<reference evidence="2 3" key="1">
    <citation type="journal article" date="2023" name="Commun. Biol.">
        <title>Genome analysis of Parmales, the sister group of diatoms, reveals the evolutionary specialization of diatoms from phago-mixotrophs to photoautotrophs.</title>
        <authorList>
            <person name="Ban H."/>
            <person name="Sato S."/>
            <person name="Yoshikawa S."/>
            <person name="Yamada K."/>
            <person name="Nakamura Y."/>
            <person name="Ichinomiya M."/>
            <person name="Sato N."/>
            <person name="Blanc-Mathieu R."/>
            <person name="Endo H."/>
            <person name="Kuwata A."/>
            <person name="Ogata H."/>
        </authorList>
    </citation>
    <scope>NUCLEOTIDE SEQUENCE [LARGE SCALE GENOMIC DNA]</scope>
</reference>
<keyword evidence="3" id="KW-1185">Reference proteome</keyword>
<name>A0ABQ6MPJ9_9STRA</name>
<feature type="transmembrane region" description="Helical" evidence="1">
    <location>
        <begin position="160"/>
        <end position="184"/>
    </location>
</feature>
<keyword evidence="1" id="KW-1133">Transmembrane helix</keyword>
<feature type="transmembrane region" description="Helical" evidence="1">
    <location>
        <begin position="114"/>
        <end position="140"/>
    </location>
</feature>
<feature type="transmembrane region" description="Helical" evidence="1">
    <location>
        <begin position="205"/>
        <end position="224"/>
    </location>
</feature>
<dbReference type="EMBL" id="BRYB01000408">
    <property type="protein sequence ID" value="GMI29577.1"/>
    <property type="molecule type" value="Genomic_DNA"/>
</dbReference>
<comment type="caution">
    <text evidence="2">The sequence shown here is derived from an EMBL/GenBank/DDBJ whole genome shotgun (WGS) entry which is preliminary data.</text>
</comment>
<keyword evidence="1" id="KW-0812">Transmembrane</keyword>
<feature type="transmembrane region" description="Helical" evidence="1">
    <location>
        <begin position="20"/>
        <end position="38"/>
    </location>
</feature>
<evidence type="ECO:0000256" key="1">
    <source>
        <dbReference type="SAM" id="Phobius"/>
    </source>
</evidence>
<protein>
    <submittedName>
        <fullName evidence="2">Uncharacterized protein</fullName>
    </submittedName>
</protein>